<dbReference type="Proteomes" id="UP001165289">
    <property type="component" value="Unassembled WGS sequence"/>
</dbReference>
<evidence type="ECO:0000313" key="1">
    <source>
        <dbReference type="EMBL" id="KAI6652347.1"/>
    </source>
</evidence>
<accession>A0AAV7JU80</accession>
<dbReference type="InterPro" id="IPR032675">
    <property type="entry name" value="LRR_dom_sf"/>
</dbReference>
<dbReference type="SUPFAM" id="SSF52058">
    <property type="entry name" value="L domain-like"/>
    <property type="match status" value="1"/>
</dbReference>
<evidence type="ECO:0000313" key="2">
    <source>
        <dbReference type="Proteomes" id="UP001165289"/>
    </source>
</evidence>
<dbReference type="EMBL" id="JAKMXF010000299">
    <property type="protein sequence ID" value="KAI6652347.1"/>
    <property type="molecule type" value="Genomic_DNA"/>
</dbReference>
<proteinExistence type="predicted"/>
<reference evidence="1 2" key="1">
    <citation type="journal article" date="2023" name="BMC Biol.">
        <title>The compact genome of the sponge Oopsacas minuta (Hexactinellida) is lacking key metazoan core genes.</title>
        <authorList>
            <person name="Santini S."/>
            <person name="Schenkelaars Q."/>
            <person name="Jourda C."/>
            <person name="Duchesne M."/>
            <person name="Belahbib H."/>
            <person name="Rocher C."/>
            <person name="Selva M."/>
            <person name="Riesgo A."/>
            <person name="Vervoort M."/>
            <person name="Leys S.P."/>
            <person name="Kodjabachian L."/>
            <person name="Le Bivic A."/>
            <person name="Borchiellini C."/>
            <person name="Claverie J.M."/>
            <person name="Renard E."/>
        </authorList>
    </citation>
    <scope>NUCLEOTIDE SEQUENCE [LARGE SCALE GENOMIC DNA]</scope>
    <source>
        <strain evidence="1">SPO-2</strain>
    </source>
</reference>
<gene>
    <name evidence="1" type="ORF">LOD99_7361</name>
</gene>
<dbReference type="AlphaFoldDB" id="A0AAV7JU80"/>
<protein>
    <submittedName>
        <fullName evidence="1">Uncharacterized protein</fullName>
    </submittedName>
</protein>
<keyword evidence="2" id="KW-1185">Reference proteome</keyword>
<dbReference type="Gene3D" id="3.80.10.10">
    <property type="entry name" value="Ribonuclease Inhibitor"/>
    <property type="match status" value="1"/>
</dbReference>
<sequence>MYNPTSFTYWEGCLQQHIISFRVHNRSIVKPLLFIAFDMCFKNFQNNLYFSLKSVPTNLLNMLVNRAPRYGIDFSHLLPAVAGCNLTRLDVTNFGVGRSLPPSFFEDLSRCHKLVHLDLYGFEFNLSELNKLKALNCLEIIYLGCHQKHNIFSENLIDILTQFRLTSLNLRHFTIDLTSLNYFPRLISLDMSSCEISRSNTPHLSLPPLKSLSISKPLNNFLSSNCLEIAVYATTLETLRISFISFELLDLFKYHIFPQLSELEIIYCKYWECYWFENLTCPNLSKVIYLSPSDTELGFPTIFPFELITHSSSPPILMELILNHFHNPEVAEILANIQSSTNTFFWEKGRMGSRAKVSPHFLIIAYVLFLNPKRLFETGVLVDRLGIGKYTCDLEIICGEDYIIPLVHYVNNSESPYYKNIALKYVQIAKDNGYIINQRLLSIVSQIC</sequence>
<organism evidence="1 2">
    <name type="scientific">Oopsacas minuta</name>
    <dbReference type="NCBI Taxonomy" id="111878"/>
    <lineage>
        <taxon>Eukaryota</taxon>
        <taxon>Metazoa</taxon>
        <taxon>Porifera</taxon>
        <taxon>Hexactinellida</taxon>
        <taxon>Hexasterophora</taxon>
        <taxon>Lyssacinosida</taxon>
        <taxon>Leucopsacidae</taxon>
        <taxon>Oopsacas</taxon>
    </lineage>
</organism>
<name>A0AAV7JU80_9METZ</name>
<comment type="caution">
    <text evidence="1">The sequence shown here is derived from an EMBL/GenBank/DDBJ whole genome shotgun (WGS) entry which is preliminary data.</text>
</comment>